<dbReference type="PROSITE" id="PS51371">
    <property type="entry name" value="CBS"/>
    <property type="match status" value="2"/>
</dbReference>
<dbReference type="InterPro" id="IPR044725">
    <property type="entry name" value="CBSX3_CBS_dom"/>
</dbReference>
<dbReference type="SUPFAM" id="SSF54631">
    <property type="entry name" value="CBS-domain pair"/>
    <property type="match status" value="1"/>
</dbReference>
<dbReference type="Gene3D" id="3.10.580.10">
    <property type="entry name" value="CBS-domain"/>
    <property type="match status" value="1"/>
</dbReference>
<accession>A0A4Q7YW53</accession>
<dbReference type="InterPro" id="IPR046342">
    <property type="entry name" value="CBS_dom_sf"/>
</dbReference>
<feature type="domain" description="CBS" evidence="3">
    <location>
        <begin position="11"/>
        <end position="73"/>
    </location>
</feature>
<dbReference type="CDD" id="cd04623">
    <property type="entry name" value="CBS_pair_bac_euk"/>
    <property type="match status" value="1"/>
</dbReference>
<comment type="caution">
    <text evidence="4">The sequence shown here is derived from an EMBL/GenBank/DDBJ whole genome shotgun (WGS) entry which is preliminary data.</text>
</comment>
<dbReference type="OrthoDB" id="9802114at2"/>
<keyword evidence="1 2" id="KW-0129">CBS domain</keyword>
<evidence type="ECO:0000259" key="3">
    <source>
        <dbReference type="PROSITE" id="PS51371"/>
    </source>
</evidence>
<dbReference type="RefSeq" id="WP_130419207.1">
    <property type="nucleotide sequence ID" value="NZ_SHKW01000001.1"/>
</dbReference>
<dbReference type="EMBL" id="SHKW01000001">
    <property type="protein sequence ID" value="RZU41269.1"/>
    <property type="molecule type" value="Genomic_DNA"/>
</dbReference>
<feature type="domain" description="CBS" evidence="3">
    <location>
        <begin position="79"/>
        <end position="136"/>
    </location>
</feature>
<dbReference type="Proteomes" id="UP000292958">
    <property type="component" value="Unassembled WGS sequence"/>
</dbReference>
<protein>
    <submittedName>
        <fullName evidence="4">CBS domain protein</fullName>
    </submittedName>
</protein>
<dbReference type="Pfam" id="PF00571">
    <property type="entry name" value="CBS"/>
    <property type="match status" value="2"/>
</dbReference>
<organism evidence="4 5">
    <name type="scientific">Edaphobacter modestus</name>
    <dbReference type="NCBI Taxonomy" id="388466"/>
    <lineage>
        <taxon>Bacteria</taxon>
        <taxon>Pseudomonadati</taxon>
        <taxon>Acidobacteriota</taxon>
        <taxon>Terriglobia</taxon>
        <taxon>Terriglobales</taxon>
        <taxon>Acidobacteriaceae</taxon>
        <taxon>Edaphobacter</taxon>
    </lineage>
</organism>
<sequence length="149" mass="16578">MRVLDPVSFVLRKKGCDIWFVPSDATVYSAMQMMADKDVGALLVIDQGQLVGLVSERDYARKVILLGRGSKDTPVSEIMVESPITIAPECSVDEAMRLITTNRIRHLPVVCDGKILGMISIGDLVNWIAFAQDHTIEQLEHYIEGKYPC</sequence>
<dbReference type="InterPro" id="IPR000644">
    <property type="entry name" value="CBS_dom"/>
</dbReference>
<proteinExistence type="predicted"/>
<dbReference type="InterPro" id="IPR051257">
    <property type="entry name" value="Diverse_CBS-Domain"/>
</dbReference>
<evidence type="ECO:0000313" key="5">
    <source>
        <dbReference type="Proteomes" id="UP000292958"/>
    </source>
</evidence>
<gene>
    <name evidence="4" type="ORF">BDD14_2777</name>
</gene>
<evidence type="ECO:0000313" key="4">
    <source>
        <dbReference type="EMBL" id="RZU41269.1"/>
    </source>
</evidence>
<evidence type="ECO:0000256" key="1">
    <source>
        <dbReference type="ARBA" id="ARBA00023122"/>
    </source>
</evidence>
<dbReference type="PANTHER" id="PTHR43080:SF2">
    <property type="entry name" value="CBS DOMAIN-CONTAINING PROTEIN"/>
    <property type="match status" value="1"/>
</dbReference>
<name>A0A4Q7YW53_9BACT</name>
<dbReference type="PANTHER" id="PTHR43080">
    <property type="entry name" value="CBS DOMAIN-CONTAINING PROTEIN CBSX3, MITOCHONDRIAL"/>
    <property type="match status" value="1"/>
</dbReference>
<reference evidence="4 5" key="1">
    <citation type="submission" date="2019-02" db="EMBL/GenBank/DDBJ databases">
        <title>Genomic Encyclopedia of Archaeal and Bacterial Type Strains, Phase II (KMG-II): from individual species to whole genera.</title>
        <authorList>
            <person name="Goeker M."/>
        </authorList>
    </citation>
    <scope>NUCLEOTIDE SEQUENCE [LARGE SCALE GENOMIC DNA]</scope>
    <source>
        <strain evidence="4 5">DSM 18101</strain>
    </source>
</reference>
<dbReference type="SMART" id="SM00116">
    <property type="entry name" value="CBS"/>
    <property type="match status" value="2"/>
</dbReference>
<evidence type="ECO:0000256" key="2">
    <source>
        <dbReference type="PROSITE-ProRule" id="PRU00703"/>
    </source>
</evidence>
<keyword evidence="5" id="KW-1185">Reference proteome</keyword>
<dbReference type="AlphaFoldDB" id="A0A4Q7YW53"/>